<feature type="non-terminal residue" evidence="3">
    <location>
        <position position="1"/>
    </location>
</feature>
<evidence type="ECO:0000256" key="1">
    <source>
        <dbReference type="SAM" id="MobiDB-lite"/>
    </source>
</evidence>
<feature type="chain" id="PRO_5041947118" evidence="2">
    <location>
        <begin position="24"/>
        <end position="80"/>
    </location>
</feature>
<proteinExistence type="predicted"/>
<accession>A0AAD9UHG2</accession>
<dbReference type="AlphaFoldDB" id="A0AAD9UHG2"/>
<gene>
    <name evidence="3" type="ORF">NP493_105g02017</name>
</gene>
<feature type="region of interest" description="Disordered" evidence="1">
    <location>
        <begin position="49"/>
        <end position="80"/>
    </location>
</feature>
<dbReference type="Proteomes" id="UP001209878">
    <property type="component" value="Unassembled WGS sequence"/>
</dbReference>
<keyword evidence="4" id="KW-1185">Reference proteome</keyword>
<evidence type="ECO:0000313" key="4">
    <source>
        <dbReference type="Proteomes" id="UP001209878"/>
    </source>
</evidence>
<organism evidence="3 4">
    <name type="scientific">Ridgeia piscesae</name>
    <name type="common">Tubeworm</name>
    <dbReference type="NCBI Taxonomy" id="27915"/>
    <lineage>
        <taxon>Eukaryota</taxon>
        <taxon>Metazoa</taxon>
        <taxon>Spiralia</taxon>
        <taxon>Lophotrochozoa</taxon>
        <taxon>Annelida</taxon>
        <taxon>Polychaeta</taxon>
        <taxon>Sedentaria</taxon>
        <taxon>Canalipalpata</taxon>
        <taxon>Sabellida</taxon>
        <taxon>Siboglinidae</taxon>
        <taxon>Ridgeia</taxon>
    </lineage>
</organism>
<dbReference type="EMBL" id="JAODUO010000105">
    <property type="protein sequence ID" value="KAK2189491.1"/>
    <property type="molecule type" value="Genomic_DNA"/>
</dbReference>
<feature type="signal peptide" evidence="2">
    <location>
        <begin position="1"/>
        <end position="23"/>
    </location>
</feature>
<protein>
    <submittedName>
        <fullName evidence="3">Uncharacterized protein</fullName>
    </submittedName>
</protein>
<evidence type="ECO:0000256" key="2">
    <source>
        <dbReference type="SAM" id="SignalP"/>
    </source>
</evidence>
<comment type="caution">
    <text evidence="3">The sequence shown here is derived from an EMBL/GenBank/DDBJ whole genome shotgun (WGS) entry which is preliminary data.</text>
</comment>
<keyword evidence="2" id="KW-0732">Signal</keyword>
<evidence type="ECO:0000313" key="3">
    <source>
        <dbReference type="EMBL" id="KAK2189491.1"/>
    </source>
</evidence>
<reference evidence="3" key="1">
    <citation type="journal article" date="2023" name="Mol. Biol. Evol.">
        <title>Third-Generation Sequencing Reveals the Adaptive Role of the Epigenome in Three Deep-Sea Polychaetes.</title>
        <authorList>
            <person name="Perez M."/>
            <person name="Aroh O."/>
            <person name="Sun Y."/>
            <person name="Lan Y."/>
            <person name="Juniper S.K."/>
            <person name="Young C.R."/>
            <person name="Angers B."/>
            <person name="Qian P.Y."/>
        </authorList>
    </citation>
    <scope>NUCLEOTIDE SEQUENCE</scope>
    <source>
        <strain evidence="3">R07B-5</strain>
    </source>
</reference>
<sequence length="80" mass="8906">ILHVTVTIKSLSVVCILSHPAVTQFCCCLTAVCHGRPVHRLPIFHDEEEFSPLGGREGMSGQDQDGRREEVCQLQQDHLP</sequence>
<name>A0AAD9UHG2_RIDPI</name>